<feature type="region of interest" description="Disordered" evidence="6">
    <location>
        <begin position="248"/>
        <end position="316"/>
    </location>
</feature>
<organism evidence="8 9">
    <name type="scientific">Amylocarpus encephaloides</name>
    <dbReference type="NCBI Taxonomy" id="45428"/>
    <lineage>
        <taxon>Eukaryota</taxon>
        <taxon>Fungi</taxon>
        <taxon>Dikarya</taxon>
        <taxon>Ascomycota</taxon>
        <taxon>Pezizomycotina</taxon>
        <taxon>Leotiomycetes</taxon>
        <taxon>Helotiales</taxon>
        <taxon>Helotiales incertae sedis</taxon>
        <taxon>Amylocarpus</taxon>
    </lineage>
</organism>
<dbReference type="InterPro" id="IPR033701">
    <property type="entry name" value="POLO_box_1"/>
</dbReference>
<keyword evidence="2" id="KW-0808">Transferase</keyword>
<dbReference type="CDD" id="cd13118">
    <property type="entry name" value="POLO_box_1"/>
    <property type="match status" value="1"/>
</dbReference>
<keyword evidence="5" id="KW-0067">ATP-binding</keyword>
<dbReference type="SUPFAM" id="SSF56112">
    <property type="entry name" value="Protein kinase-like (PK-like)"/>
    <property type="match status" value="1"/>
</dbReference>
<sequence>MSGKDWTNVRRTTLCGTPNYIAPEILAKDKQGHDHAVDIWSLGIIIFALLTGKPPFQSTTAEEIYRRAREREYDWPELNKSENYISTETKDLVSLMLQPAEERPDPDTIVQHPFFTCGWMPQAEDILPEFRDRAPTSDQFLSIDMRGGRNNIYTRNLKKLCAVCGVGPWEAPQKPRQSTYREVAAEEKAGLTPVIPLQEGIVYRPFSEWLRDQAEPVKQIIKTSEEADDALDEIALPTTIPKRLEQVQMSRPAPQSFAAQQRARPTLSQQPSRVVKPRQTSTSSSKSSTVSRPMLNISARISRSRKGEPKHEEDVAEIENRLAADLAHQLPQAVPSKLEVDTITLSVDKPFLSLFNARETVSQIPNTKPDEILAGLRQAQIELERALNSRSIALETNSARVNPTLVVKWVDYTNKFGLGYILSNGSVGCIFRSTPLDFNDLSKGHIWPSCIVVRDGEFHLHNKTNPKYSDRHEVVPTSGPNVEFYENKGESGFICGKVNPQNYKLIPGKPGEIGRLARGADQYDDRKREKVALWRKFGNYMTAYGRDQDYPHDDVLNRTVPDMNVDIKPAGNMINFYQRWGDVGCWGFCDGHFQFNFPDHTKVVISKDGSWCDFYHLPMDAARELAEQGTIHPSALDDRQHLSYPVQTLLNFMTKPAKSVKSATKKRPEIDPMIQCIPQANDFRRKIEFIRQVFKEWVSNGGLGNSDMNAEGRLRWLGHRERVNVKTPYKHVWTTVGARQGDDRRVAWFDPLKPSEIVPDVVPSASS</sequence>
<dbReference type="SUPFAM" id="SSF82615">
    <property type="entry name" value="Polo-box domain"/>
    <property type="match status" value="2"/>
</dbReference>
<evidence type="ECO:0000256" key="4">
    <source>
        <dbReference type="ARBA" id="ARBA00022777"/>
    </source>
</evidence>
<keyword evidence="4 8" id="KW-0418">Kinase</keyword>
<keyword evidence="9" id="KW-1185">Reference proteome</keyword>
<dbReference type="GO" id="GO:0005737">
    <property type="term" value="C:cytoplasm"/>
    <property type="evidence" value="ECO:0007669"/>
    <property type="project" value="TreeGrafter"/>
</dbReference>
<feature type="domain" description="Protein kinase" evidence="7">
    <location>
        <begin position="1"/>
        <end position="115"/>
    </location>
</feature>
<feature type="compositionally biased region" description="Basic and acidic residues" evidence="6">
    <location>
        <begin position="305"/>
        <end position="316"/>
    </location>
</feature>
<evidence type="ECO:0000259" key="7">
    <source>
        <dbReference type="PROSITE" id="PS50011"/>
    </source>
</evidence>
<dbReference type="GO" id="GO:0007052">
    <property type="term" value="P:mitotic spindle organization"/>
    <property type="evidence" value="ECO:0007669"/>
    <property type="project" value="TreeGrafter"/>
</dbReference>
<dbReference type="FunFam" id="3.30.1120.30:FF:000004">
    <property type="entry name" value="Serine/threonine-protein kinase"/>
    <property type="match status" value="1"/>
</dbReference>
<evidence type="ECO:0000256" key="2">
    <source>
        <dbReference type="ARBA" id="ARBA00022679"/>
    </source>
</evidence>
<keyword evidence="1" id="KW-0723">Serine/threonine-protein kinase</keyword>
<evidence type="ECO:0000313" key="9">
    <source>
        <dbReference type="Proteomes" id="UP000824998"/>
    </source>
</evidence>
<dbReference type="GO" id="GO:0000922">
    <property type="term" value="C:spindle pole"/>
    <property type="evidence" value="ECO:0007669"/>
    <property type="project" value="TreeGrafter"/>
</dbReference>
<dbReference type="PANTHER" id="PTHR24345">
    <property type="entry name" value="SERINE/THREONINE-PROTEIN KINASE PLK"/>
    <property type="match status" value="1"/>
</dbReference>
<name>A0A9P7Y8Z8_9HELO</name>
<dbReference type="InterPro" id="IPR036947">
    <property type="entry name" value="POLO_box_dom_sf"/>
</dbReference>
<proteinExistence type="predicted"/>
<feature type="compositionally biased region" description="Low complexity" evidence="6">
    <location>
        <begin position="280"/>
        <end position="291"/>
    </location>
</feature>
<gene>
    <name evidence="8" type="ORF">BJ875DRAFT_387671</name>
</gene>
<dbReference type="GO" id="GO:0005816">
    <property type="term" value="C:spindle pole body"/>
    <property type="evidence" value="ECO:0007669"/>
    <property type="project" value="TreeGrafter"/>
</dbReference>
<evidence type="ECO:0000256" key="6">
    <source>
        <dbReference type="SAM" id="MobiDB-lite"/>
    </source>
</evidence>
<dbReference type="GO" id="GO:0004674">
    <property type="term" value="F:protein serine/threonine kinase activity"/>
    <property type="evidence" value="ECO:0007669"/>
    <property type="project" value="UniProtKB-KW"/>
</dbReference>
<dbReference type="SMART" id="SM00220">
    <property type="entry name" value="S_TKc"/>
    <property type="match status" value="1"/>
</dbReference>
<dbReference type="AlphaFoldDB" id="A0A9P7Y8Z8"/>
<dbReference type="GO" id="GO:0005524">
    <property type="term" value="F:ATP binding"/>
    <property type="evidence" value="ECO:0007669"/>
    <property type="project" value="UniProtKB-KW"/>
</dbReference>
<dbReference type="Pfam" id="PF00069">
    <property type="entry name" value="Pkinase"/>
    <property type="match status" value="1"/>
</dbReference>
<dbReference type="Gene3D" id="1.10.510.10">
    <property type="entry name" value="Transferase(Phosphotransferase) domain 1"/>
    <property type="match status" value="1"/>
</dbReference>
<dbReference type="InterPro" id="IPR000719">
    <property type="entry name" value="Prot_kinase_dom"/>
</dbReference>
<dbReference type="Gene3D" id="3.30.1120.30">
    <property type="entry name" value="POLO box domain"/>
    <property type="match status" value="1"/>
</dbReference>
<accession>A0A9P7Y8Z8</accession>
<comment type="caution">
    <text evidence="8">The sequence shown here is derived from an EMBL/GenBank/DDBJ whole genome shotgun (WGS) entry which is preliminary data.</text>
</comment>
<keyword evidence="3" id="KW-0547">Nucleotide-binding</keyword>
<dbReference type="EMBL" id="MU251792">
    <property type="protein sequence ID" value="KAG9229281.1"/>
    <property type="molecule type" value="Genomic_DNA"/>
</dbReference>
<dbReference type="PROSITE" id="PS50011">
    <property type="entry name" value="PROTEIN_KINASE_DOM"/>
    <property type="match status" value="1"/>
</dbReference>
<evidence type="ECO:0000313" key="8">
    <source>
        <dbReference type="EMBL" id="KAG9229281.1"/>
    </source>
</evidence>
<evidence type="ECO:0000256" key="1">
    <source>
        <dbReference type="ARBA" id="ARBA00022527"/>
    </source>
</evidence>
<dbReference type="GO" id="GO:0000776">
    <property type="term" value="C:kinetochore"/>
    <property type="evidence" value="ECO:0007669"/>
    <property type="project" value="TreeGrafter"/>
</dbReference>
<dbReference type="OrthoDB" id="408964at2759"/>
<dbReference type="PANTHER" id="PTHR24345:SF0">
    <property type="entry name" value="CELL CYCLE SERINE_THREONINE-PROTEIN KINASE CDC5_MSD2"/>
    <property type="match status" value="1"/>
</dbReference>
<evidence type="ECO:0000256" key="3">
    <source>
        <dbReference type="ARBA" id="ARBA00022741"/>
    </source>
</evidence>
<protein>
    <submittedName>
        <fullName evidence="8">Serine/threonine-protein kinase plo1</fullName>
    </submittedName>
</protein>
<evidence type="ECO:0000256" key="5">
    <source>
        <dbReference type="ARBA" id="ARBA00022840"/>
    </source>
</evidence>
<dbReference type="GO" id="GO:0005634">
    <property type="term" value="C:nucleus"/>
    <property type="evidence" value="ECO:0007669"/>
    <property type="project" value="TreeGrafter"/>
</dbReference>
<reference evidence="8" key="1">
    <citation type="journal article" date="2021" name="IMA Fungus">
        <title>Genomic characterization of three marine fungi, including Emericellopsis atlantica sp. nov. with signatures of a generalist lifestyle and marine biomass degradation.</title>
        <authorList>
            <person name="Hagestad O.C."/>
            <person name="Hou L."/>
            <person name="Andersen J.H."/>
            <person name="Hansen E.H."/>
            <person name="Altermark B."/>
            <person name="Li C."/>
            <person name="Kuhnert E."/>
            <person name="Cox R.J."/>
            <person name="Crous P.W."/>
            <person name="Spatafora J.W."/>
            <person name="Lail K."/>
            <person name="Amirebrahimi M."/>
            <person name="Lipzen A."/>
            <person name="Pangilinan J."/>
            <person name="Andreopoulos W."/>
            <person name="Hayes R.D."/>
            <person name="Ng V."/>
            <person name="Grigoriev I.V."/>
            <person name="Jackson S.A."/>
            <person name="Sutton T.D.S."/>
            <person name="Dobson A.D.W."/>
            <person name="Rama T."/>
        </authorList>
    </citation>
    <scope>NUCLEOTIDE SEQUENCE</scope>
    <source>
        <strain evidence="8">TRa018bII</strain>
    </source>
</reference>
<dbReference type="InterPro" id="IPR011009">
    <property type="entry name" value="Kinase-like_dom_sf"/>
</dbReference>
<dbReference type="Proteomes" id="UP000824998">
    <property type="component" value="Unassembled WGS sequence"/>
</dbReference>